<comment type="caution">
    <text evidence="1">The sequence shown here is derived from an EMBL/GenBank/DDBJ whole genome shotgun (WGS) entry which is preliminary data.</text>
</comment>
<keyword evidence="2" id="KW-1185">Reference proteome</keyword>
<evidence type="ECO:0000313" key="2">
    <source>
        <dbReference type="Proteomes" id="UP001598448"/>
    </source>
</evidence>
<organism evidence="1 2">
    <name type="scientific">Streptomyces albidochromogenes</name>
    <dbReference type="NCBI Taxonomy" id="329524"/>
    <lineage>
        <taxon>Bacteria</taxon>
        <taxon>Bacillati</taxon>
        <taxon>Actinomycetota</taxon>
        <taxon>Actinomycetes</taxon>
        <taxon>Kitasatosporales</taxon>
        <taxon>Streptomycetaceae</taxon>
        <taxon>Streptomyces</taxon>
    </lineage>
</organism>
<name>A0ABW6FFJ0_9ACTN</name>
<evidence type="ECO:0000313" key="1">
    <source>
        <dbReference type="EMBL" id="MFD5098332.1"/>
    </source>
</evidence>
<gene>
    <name evidence="1" type="ORF">ACFWJN_05045</name>
</gene>
<accession>A0ABW6FFJ0</accession>
<protein>
    <submittedName>
        <fullName evidence="1">Uncharacterized protein</fullName>
    </submittedName>
</protein>
<dbReference type="RefSeq" id="WP_386709089.1">
    <property type="nucleotide sequence ID" value="NZ_JBHXIJ010000018.1"/>
</dbReference>
<reference evidence="1 2" key="1">
    <citation type="submission" date="2024-09" db="EMBL/GenBank/DDBJ databases">
        <title>The Natural Products Discovery Center: Release of the First 8490 Sequenced Strains for Exploring Actinobacteria Biosynthetic Diversity.</title>
        <authorList>
            <person name="Kalkreuter E."/>
            <person name="Kautsar S.A."/>
            <person name="Yang D."/>
            <person name="Bader C.D."/>
            <person name="Teijaro C.N."/>
            <person name="Fluegel L."/>
            <person name="Davis C.M."/>
            <person name="Simpson J.R."/>
            <person name="Lauterbach L."/>
            <person name="Steele A.D."/>
            <person name="Gui C."/>
            <person name="Meng S."/>
            <person name="Li G."/>
            <person name="Viehrig K."/>
            <person name="Ye F."/>
            <person name="Su P."/>
            <person name="Kiefer A.F."/>
            <person name="Nichols A."/>
            <person name="Cepeda A.J."/>
            <person name="Yan W."/>
            <person name="Fan B."/>
            <person name="Jiang Y."/>
            <person name="Adhikari A."/>
            <person name="Zheng C.-J."/>
            <person name="Schuster L."/>
            <person name="Cowan T.M."/>
            <person name="Smanski M.J."/>
            <person name="Chevrette M.G."/>
            <person name="De Carvalho L.P.S."/>
            <person name="Shen B."/>
        </authorList>
    </citation>
    <scope>NUCLEOTIDE SEQUENCE [LARGE SCALE GENOMIC DNA]</scope>
    <source>
        <strain evidence="1 2">NPDC058348</strain>
    </source>
</reference>
<proteinExistence type="predicted"/>
<dbReference type="EMBL" id="JBHXIJ010000018">
    <property type="protein sequence ID" value="MFD5098332.1"/>
    <property type="molecule type" value="Genomic_DNA"/>
</dbReference>
<sequence length="43" mass="4273">MGFAGDQGLGVVSEVLVEVAERDAPGGLCLGDGANGLRSVEAR</sequence>
<dbReference type="Proteomes" id="UP001598448">
    <property type="component" value="Unassembled WGS sequence"/>
</dbReference>